<dbReference type="GO" id="GO:0005886">
    <property type="term" value="C:plasma membrane"/>
    <property type="evidence" value="ECO:0007669"/>
    <property type="project" value="UniProtKB-SubCell"/>
</dbReference>
<keyword evidence="3" id="KW-1003">Cell membrane</keyword>
<reference evidence="11" key="1">
    <citation type="submission" date="2024-05" db="EMBL/GenBank/DDBJ databases">
        <authorList>
            <person name="Luo Y.-C."/>
            <person name="Nicholds J."/>
            <person name="Mortimer T."/>
            <person name="Maboni G."/>
        </authorList>
    </citation>
    <scope>NUCLEOTIDE SEQUENCE</scope>
    <source>
        <strain evidence="11">153920</strain>
    </source>
</reference>
<comment type="subunit">
    <text evidence="9">The complex comprises the extracytoplasmic solute receptor protein and the two transmembrane proteins.</text>
</comment>
<comment type="subcellular location">
    <subcellularLocation>
        <location evidence="1 9">Cell inner membrane</location>
        <topology evidence="1 9">Multi-pass membrane protein</topology>
    </subcellularLocation>
</comment>
<dbReference type="AlphaFoldDB" id="A0AB39CGB5"/>
<accession>A0AB39CGB5</accession>
<evidence type="ECO:0000256" key="7">
    <source>
        <dbReference type="ARBA" id="ARBA00023136"/>
    </source>
</evidence>
<dbReference type="Pfam" id="PF04290">
    <property type="entry name" value="DctQ"/>
    <property type="match status" value="1"/>
</dbReference>
<dbReference type="EMBL" id="CP158252">
    <property type="protein sequence ID" value="XDJ40958.1"/>
    <property type="molecule type" value="Genomic_DNA"/>
</dbReference>
<dbReference type="InterPro" id="IPR055348">
    <property type="entry name" value="DctQ"/>
</dbReference>
<feature type="transmembrane region" description="Helical" evidence="9">
    <location>
        <begin position="21"/>
        <end position="38"/>
    </location>
</feature>
<feature type="transmembrane region" description="Helical" evidence="9">
    <location>
        <begin position="53"/>
        <end position="71"/>
    </location>
</feature>
<sequence>MKPLLTIARWIDQWNTLVGQAVTWLVLVVALVSAGNAVMRKLFSLSSNTWLELQWYLFGAIFLLAAGYTFLRNEHVRVDVLAQKLPERAQVGIEIFGVLFFLMPAACLVFWLSIPFFWKSWITHELSSNTDGLIRWPAKLLIPVGFAFLILAGLSHLIKCVGFLRGLCPNPMRVSSGKSDEEALVEDILAQQRQAGIEAGQGR</sequence>
<keyword evidence="2 9" id="KW-0813">Transport</keyword>
<evidence type="ECO:0000313" key="11">
    <source>
        <dbReference type="EMBL" id="XDJ40958.1"/>
    </source>
</evidence>
<comment type="similarity">
    <text evidence="8 9">Belongs to the TRAP transporter small permease family.</text>
</comment>
<keyword evidence="4 9" id="KW-0997">Cell inner membrane</keyword>
<feature type="domain" description="Tripartite ATP-independent periplasmic transporters DctQ component" evidence="10">
    <location>
        <begin position="31"/>
        <end position="160"/>
    </location>
</feature>
<feature type="transmembrane region" description="Helical" evidence="9">
    <location>
        <begin position="91"/>
        <end position="118"/>
    </location>
</feature>
<evidence type="ECO:0000256" key="9">
    <source>
        <dbReference type="RuleBase" id="RU369079"/>
    </source>
</evidence>
<keyword evidence="5 9" id="KW-0812">Transmembrane</keyword>
<evidence type="ECO:0000259" key="10">
    <source>
        <dbReference type="Pfam" id="PF04290"/>
    </source>
</evidence>
<dbReference type="GO" id="GO:0022857">
    <property type="term" value="F:transmembrane transporter activity"/>
    <property type="evidence" value="ECO:0007669"/>
    <property type="project" value="UniProtKB-UniRule"/>
</dbReference>
<keyword evidence="7 9" id="KW-0472">Membrane</keyword>
<proteinExistence type="inferred from homology"/>
<evidence type="ECO:0000256" key="4">
    <source>
        <dbReference type="ARBA" id="ARBA00022519"/>
    </source>
</evidence>
<gene>
    <name evidence="11" type="ORF">ABRY99_08305</name>
</gene>
<evidence type="ECO:0000256" key="8">
    <source>
        <dbReference type="ARBA" id="ARBA00038436"/>
    </source>
</evidence>
<protein>
    <recommendedName>
        <fullName evidence="9">TRAP transporter small permease protein</fullName>
    </recommendedName>
</protein>
<name>A0AB39CGB5_9BURK</name>
<evidence type="ECO:0000256" key="5">
    <source>
        <dbReference type="ARBA" id="ARBA00022692"/>
    </source>
</evidence>
<dbReference type="PANTHER" id="PTHR35011:SF4">
    <property type="entry name" value="SLL1102 PROTEIN"/>
    <property type="match status" value="1"/>
</dbReference>
<dbReference type="InterPro" id="IPR007387">
    <property type="entry name" value="TRAP_DctQ"/>
</dbReference>
<dbReference type="PANTHER" id="PTHR35011">
    <property type="entry name" value="2,3-DIKETO-L-GULONATE TRAP TRANSPORTER SMALL PERMEASE PROTEIN YIAM"/>
    <property type="match status" value="1"/>
</dbReference>
<evidence type="ECO:0000256" key="6">
    <source>
        <dbReference type="ARBA" id="ARBA00022989"/>
    </source>
</evidence>
<evidence type="ECO:0000256" key="3">
    <source>
        <dbReference type="ARBA" id="ARBA00022475"/>
    </source>
</evidence>
<dbReference type="RefSeq" id="WP_368642979.1">
    <property type="nucleotide sequence ID" value="NZ_CP158252.1"/>
</dbReference>
<evidence type="ECO:0000256" key="1">
    <source>
        <dbReference type="ARBA" id="ARBA00004429"/>
    </source>
</evidence>
<evidence type="ECO:0000256" key="2">
    <source>
        <dbReference type="ARBA" id="ARBA00022448"/>
    </source>
</evidence>
<feature type="transmembrane region" description="Helical" evidence="9">
    <location>
        <begin position="138"/>
        <end position="158"/>
    </location>
</feature>
<keyword evidence="6 9" id="KW-1133">Transmembrane helix</keyword>
<organism evidence="11">
    <name type="scientific">Castellaniella ginsengisoli</name>
    <dbReference type="NCBI Taxonomy" id="546114"/>
    <lineage>
        <taxon>Bacteria</taxon>
        <taxon>Pseudomonadati</taxon>
        <taxon>Pseudomonadota</taxon>
        <taxon>Betaproteobacteria</taxon>
        <taxon>Burkholderiales</taxon>
        <taxon>Alcaligenaceae</taxon>
        <taxon>Castellaniella</taxon>
    </lineage>
</organism>
<comment type="function">
    <text evidence="9">Part of the tripartite ATP-independent periplasmic (TRAP) transport system.</text>
</comment>